<proteinExistence type="inferred from homology"/>
<sequence length="684" mass="75505">MNRHLLSALTLALLATATGQASAAGASAAKSVAKPTSGIAVEYIDPAVRAQDDFFTHLSGKWLATTEIPADKSSWGSFVKLHEDTQPQLRAIIEQSAANPKSSADAQRIGDFYASFMDEAKLEQLGISPLNGQLAQIAALQDKKEIPALMAQFAKVGTSAPFAGAVHQDNKDSTKYVVDFFQSGLGLPERDYYLNKDDARLKDILAKYQQHVAAMLTLAGDKDAAAKAQTIVALETELAKVQWTPVELRDPVKAYNKFEIAKLNELTPNFDWTPYLAGLGVTGKVNYVIVSQPSYLKGVSDILAATPLDAWKAYFTWQTIRAYAPYLSKAFVDENFAFYGATLSGAKEMRPRWKRGVATVEGALGESLGKLYVEQHFPAERKARMEALVKNLMVAYKQSIDKLDWMSPATKKEAQAKLAKFTTKIGYPNKWRDYSALVVSKDDLVGNVVRSNMADYNKEINKLGKPIDRDEWGMTPQTINAYYNPEMNEIVFPAAILQPPFFDANADDAVNYGGIGAVIGHEISHGFDDQGSQYDGDGNLRNWWTEADGKNFAQKTKALVAQYNAFSPLPGYNVNGELTLGENIADNSGVAIAYKAYKLSLKGKPAPVIDGLTGDQRFFMGFAQVWRSKMRDPEMIKRVKTDPHSPGQFRANGTMRNQPGFYEAFKVKDGDKMYLPPKDRVIIW</sequence>
<evidence type="ECO:0000256" key="3">
    <source>
        <dbReference type="ARBA" id="ARBA00022670"/>
    </source>
</evidence>
<feature type="chain" id="PRO_5026712412" evidence="8">
    <location>
        <begin position="24"/>
        <end position="684"/>
    </location>
</feature>
<keyword evidence="6" id="KW-0862">Zinc</keyword>
<feature type="domain" description="Peptidase M13 C-terminal" evidence="9">
    <location>
        <begin position="480"/>
        <end position="681"/>
    </location>
</feature>
<evidence type="ECO:0000259" key="10">
    <source>
        <dbReference type="Pfam" id="PF05649"/>
    </source>
</evidence>
<organism evidence="11 12">
    <name type="scientific">Pseudoduganella ginsengisoli</name>
    <dbReference type="NCBI Taxonomy" id="1462440"/>
    <lineage>
        <taxon>Bacteria</taxon>
        <taxon>Pseudomonadati</taxon>
        <taxon>Pseudomonadota</taxon>
        <taxon>Betaproteobacteria</taxon>
        <taxon>Burkholderiales</taxon>
        <taxon>Oxalobacteraceae</taxon>
        <taxon>Telluria group</taxon>
        <taxon>Pseudoduganella</taxon>
    </lineage>
</organism>
<keyword evidence="5" id="KW-0378">Hydrolase</keyword>
<dbReference type="PROSITE" id="PS51885">
    <property type="entry name" value="NEPRILYSIN"/>
    <property type="match status" value="1"/>
</dbReference>
<gene>
    <name evidence="11" type="ORF">GM668_10680</name>
</gene>
<dbReference type="InterPro" id="IPR024079">
    <property type="entry name" value="MetalloPept_cat_dom_sf"/>
</dbReference>
<keyword evidence="7" id="KW-0482">Metalloprotease</keyword>
<dbReference type="InterPro" id="IPR042089">
    <property type="entry name" value="Peptidase_M13_dom_2"/>
</dbReference>
<feature type="signal peptide" evidence="8">
    <location>
        <begin position="1"/>
        <end position="23"/>
    </location>
</feature>
<evidence type="ECO:0000256" key="8">
    <source>
        <dbReference type="SAM" id="SignalP"/>
    </source>
</evidence>
<dbReference type="GO" id="GO:0046872">
    <property type="term" value="F:metal ion binding"/>
    <property type="evidence" value="ECO:0007669"/>
    <property type="project" value="UniProtKB-KW"/>
</dbReference>
<dbReference type="PANTHER" id="PTHR11733">
    <property type="entry name" value="ZINC METALLOPROTEASE FAMILY M13 NEPRILYSIN-RELATED"/>
    <property type="match status" value="1"/>
</dbReference>
<dbReference type="CDD" id="cd08662">
    <property type="entry name" value="M13"/>
    <property type="match status" value="1"/>
</dbReference>
<dbReference type="SUPFAM" id="SSF55486">
    <property type="entry name" value="Metalloproteases ('zincins'), catalytic domain"/>
    <property type="match status" value="1"/>
</dbReference>
<keyword evidence="4" id="KW-0479">Metal-binding</keyword>
<evidence type="ECO:0000256" key="1">
    <source>
        <dbReference type="ARBA" id="ARBA00001947"/>
    </source>
</evidence>
<comment type="similarity">
    <text evidence="2">Belongs to the peptidase M13 family.</text>
</comment>
<feature type="domain" description="Peptidase M13 N-terminal" evidence="10">
    <location>
        <begin position="51"/>
        <end position="428"/>
    </location>
</feature>
<dbReference type="AlphaFoldDB" id="A0A6L6PZ53"/>
<evidence type="ECO:0000259" key="9">
    <source>
        <dbReference type="Pfam" id="PF01431"/>
    </source>
</evidence>
<evidence type="ECO:0000256" key="5">
    <source>
        <dbReference type="ARBA" id="ARBA00022801"/>
    </source>
</evidence>
<evidence type="ECO:0000313" key="12">
    <source>
        <dbReference type="Proteomes" id="UP000484015"/>
    </source>
</evidence>
<dbReference type="Proteomes" id="UP000484015">
    <property type="component" value="Unassembled WGS sequence"/>
</dbReference>
<dbReference type="EMBL" id="WNLA01000005">
    <property type="protein sequence ID" value="MTW02546.1"/>
    <property type="molecule type" value="Genomic_DNA"/>
</dbReference>
<dbReference type="GO" id="GO:0004222">
    <property type="term" value="F:metalloendopeptidase activity"/>
    <property type="evidence" value="ECO:0007669"/>
    <property type="project" value="InterPro"/>
</dbReference>
<dbReference type="PRINTS" id="PR00786">
    <property type="entry name" value="NEPRILYSIN"/>
</dbReference>
<evidence type="ECO:0000313" key="11">
    <source>
        <dbReference type="EMBL" id="MTW02546.1"/>
    </source>
</evidence>
<reference evidence="11 12" key="1">
    <citation type="submission" date="2019-11" db="EMBL/GenBank/DDBJ databases">
        <title>Type strains purchased from KCTC, JCM and DSMZ.</title>
        <authorList>
            <person name="Lu H."/>
        </authorList>
    </citation>
    <scope>NUCLEOTIDE SEQUENCE [LARGE SCALE GENOMIC DNA]</scope>
    <source>
        <strain evidence="11 12">KCTC 42409</strain>
    </source>
</reference>
<dbReference type="InterPro" id="IPR018497">
    <property type="entry name" value="Peptidase_M13_C"/>
</dbReference>
<keyword evidence="12" id="KW-1185">Reference proteome</keyword>
<keyword evidence="8" id="KW-0732">Signal</keyword>
<dbReference type="GO" id="GO:0016485">
    <property type="term" value="P:protein processing"/>
    <property type="evidence" value="ECO:0007669"/>
    <property type="project" value="TreeGrafter"/>
</dbReference>
<dbReference type="Pfam" id="PF05649">
    <property type="entry name" value="Peptidase_M13_N"/>
    <property type="match status" value="1"/>
</dbReference>
<accession>A0A6L6PZ53</accession>
<dbReference type="GO" id="GO:0005886">
    <property type="term" value="C:plasma membrane"/>
    <property type="evidence" value="ECO:0007669"/>
    <property type="project" value="TreeGrafter"/>
</dbReference>
<keyword evidence="3" id="KW-0645">Protease</keyword>
<dbReference type="Pfam" id="PF01431">
    <property type="entry name" value="Peptidase_M13"/>
    <property type="match status" value="1"/>
</dbReference>
<comment type="cofactor">
    <cofactor evidence="1">
        <name>Zn(2+)</name>
        <dbReference type="ChEBI" id="CHEBI:29105"/>
    </cofactor>
</comment>
<dbReference type="InterPro" id="IPR008753">
    <property type="entry name" value="Peptidase_M13_N"/>
</dbReference>
<dbReference type="InterPro" id="IPR000718">
    <property type="entry name" value="Peptidase_M13"/>
</dbReference>
<evidence type="ECO:0000256" key="6">
    <source>
        <dbReference type="ARBA" id="ARBA00022833"/>
    </source>
</evidence>
<evidence type="ECO:0000256" key="2">
    <source>
        <dbReference type="ARBA" id="ARBA00007357"/>
    </source>
</evidence>
<evidence type="ECO:0000256" key="4">
    <source>
        <dbReference type="ARBA" id="ARBA00022723"/>
    </source>
</evidence>
<protein>
    <submittedName>
        <fullName evidence="11">M13 family peptidase</fullName>
    </submittedName>
</protein>
<comment type="caution">
    <text evidence="11">The sequence shown here is derived from an EMBL/GenBank/DDBJ whole genome shotgun (WGS) entry which is preliminary data.</text>
</comment>
<dbReference type="Gene3D" id="3.40.390.10">
    <property type="entry name" value="Collagenase (Catalytic Domain)"/>
    <property type="match status" value="1"/>
</dbReference>
<dbReference type="Gene3D" id="1.10.1380.10">
    <property type="entry name" value="Neutral endopeptidase , domain2"/>
    <property type="match status" value="1"/>
</dbReference>
<dbReference type="RefSeq" id="WP_170305587.1">
    <property type="nucleotide sequence ID" value="NZ_WNLA01000005.1"/>
</dbReference>
<evidence type="ECO:0000256" key="7">
    <source>
        <dbReference type="ARBA" id="ARBA00023049"/>
    </source>
</evidence>
<dbReference type="PANTHER" id="PTHR11733:SF167">
    <property type="entry name" value="FI17812P1-RELATED"/>
    <property type="match status" value="1"/>
</dbReference>
<name>A0A6L6PZ53_9BURK</name>